<dbReference type="Proteomes" id="UP000050360">
    <property type="component" value="Unassembled WGS sequence"/>
</dbReference>
<gene>
    <name evidence="1" type="ORF">MPEBLZ_01410</name>
</gene>
<dbReference type="EMBL" id="LKCM01000117">
    <property type="protein sequence ID" value="KPQ44009.1"/>
    <property type="molecule type" value="Genomic_DNA"/>
</dbReference>
<evidence type="ECO:0000313" key="1">
    <source>
        <dbReference type="EMBL" id="KPQ44009.1"/>
    </source>
</evidence>
<evidence type="ECO:0000313" key="2">
    <source>
        <dbReference type="Proteomes" id="UP000050360"/>
    </source>
</evidence>
<organism evidence="1 2">
    <name type="scientific">Candidatus Methanoperedens nitratireducens</name>
    <dbReference type="NCBI Taxonomy" id="1392998"/>
    <lineage>
        <taxon>Archaea</taxon>
        <taxon>Methanobacteriati</taxon>
        <taxon>Methanobacteriota</taxon>
        <taxon>Stenosarchaea group</taxon>
        <taxon>Methanomicrobia</taxon>
        <taxon>Methanosarcinales</taxon>
        <taxon>ANME-2 cluster</taxon>
        <taxon>Candidatus Methanoperedentaceae</taxon>
        <taxon>Candidatus Methanoperedens</taxon>
    </lineage>
</organism>
<reference evidence="1 2" key="1">
    <citation type="submission" date="2015-09" db="EMBL/GenBank/DDBJ databases">
        <title>A metagenomics-based metabolic model of nitrate-dependent anaerobic oxidation of methane by Methanoperedens-like archaea.</title>
        <authorList>
            <person name="Arshad A."/>
            <person name="Speth D.R."/>
            <person name="De Graaf R.M."/>
            <person name="Op Den Camp H.J."/>
            <person name="Jetten M.S."/>
            <person name="Welte C.U."/>
        </authorList>
    </citation>
    <scope>NUCLEOTIDE SEQUENCE [LARGE SCALE GENOMIC DNA]</scope>
</reference>
<accession>A0A0P8A7D6</accession>
<protein>
    <recommendedName>
        <fullName evidence="3">HEPN domain-containing protein</fullName>
    </recommendedName>
</protein>
<name>A0A0P8A7D6_9EURY</name>
<proteinExistence type="predicted"/>
<sequence length="48" mass="5664">MGRWFMKNVAKAKVWLKRAKSNLQIARAGKVFEDILFEDLCFDCEQID</sequence>
<evidence type="ECO:0008006" key="3">
    <source>
        <dbReference type="Google" id="ProtNLM"/>
    </source>
</evidence>
<dbReference type="AlphaFoldDB" id="A0A0P8A7D6"/>
<comment type="caution">
    <text evidence="1">The sequence shown here is derived from an EMBL/GenBank/DDBJ whole genome shotgun (WGS) entry which is preliminary data.</text>
</comment>